<reference evidence="7" key="1">
    <citation type="journal article" date="2014" name="Int. J. Syst. Evol. Microbiol.">
        <title>Complete genome sequence of Corynebacterium casei LMG S-19264T (=DSM 44701T), isolated from a smear-ripened cheese.</title>
        <authorList>
            <consortium name="US DOE Joint Genome Institute (JGI-PGF)"/>
            <person name="Walter F."/>
            <person name="Albersmeier A."/>
            <person name="Kalinowski J."/>
            <person name="Ruckert C."/>
        </authorList>
    </citation>
    <scope>NUCLEOTIDE SEQUENCE</scope>
    <source>
        <strain evidence="7">JCM 5016</strain>
    </source>
</reference>
<dbReference type="InterPro" id="IPR050426">
    <property type="entry name" value="Glycosyltransferase_28"/>
</dbReference>
<dbReference type="GO" id="GO:0017000">
    <property type="term" value="P:antibiotic biosynthetic process"/>
    <property type="evidence" value="ECO:0007669"/>
    <property type="project" value="UniProtKB-ARBA"/>
</dbReference>
<dbReference type="EMBL" id="BMWH01000005">
    <property type="protein sequence ID" value="GGZ81761.1"/>
    <property type="molecule type" value="Genomic_DNA"/>
</dbReference>
<comment type="caution">
    <text evidence="7">The sequence shown here is derived from an EMBL/GenBank/DDBJ whole genome shotgun (WGS) entry which is preliminary data.</text>
</comment>
<feature type="compositionally biased region" description="Gly residues" evidence="4">
    <location>
        <begin position="227"/>
        <end position="270"/>
    </location>
</feature>
<feature type="domain" description="Erythromycin biosynthesis protein CIII-like C-terminal" evidence="5">
    <location>
        <begin position="307"/>
        <end position="449"/>
    </location>
</feature>
<evidence type="ECO:0000256" key="3">
    <source>
        <dbReference type="ARBA" id="ARBA00022679"/>
    </source>
</evidence>
<evidence type="ECO:0000259" key="5">
    <source>
        <dbReference type="Pfam" id="PF06722"/>
    </source>
</evidence>
<proteinExistence type="inferred from homology"/>
<reference evidence="7" key="2">
    <citation type="submission" date="2020-09" db="EMBL/GenBank/DDBJ databases">
        <authorList>
            <person name="Sun Q."/>
            <person name="Ohkuma M."/>
        </authorList>
    </citation>
    <scope>NUCLEOTIDE SEQUENCE</scope>
    <source>
        <strain evidence="7">JCM 5016</strain>
    </source>
</reference>
<evidence type="ECO:0000256" key="2">
    <source>
        <dbReference type="ARBA" id="ARBA00022676"/>
    </source>
</evidence>
<keyword evidence="8" id="KW-1185">Reference proteome</keyword>
<dbReference type="SUPFAM" id="SSF53756">
    <property type="entry name" value="UDP-Glycosyltransferase/glycogen phosphorylase"/>
    <property type="match status" value="1"/>
</dbReference>
<dbReference type="Pfam" id="PF21036">
    <property type="entry name" value="EryCIII-like_N"/>
    <property type="match status" value="2"/>
</dbReference>
<dbReference type="InterPro" id="IPR048284">
    <property type="entry name" value="EryCIII-like_N"/>
</dbReference>
<evidence type="ECO:0000256" key="4">
    <source>
        <dbReference type="SAM" id="MobiDB-lite"/>
    </source>
</evidence>
<feature type="domain" description="Erythromycin biosynthesis protein CIII-like N-terminal" evidence="6">
    <location>
        <begin position="22"/>
        <end position="62"/>
    </location>
</feature>
<dbReference type="GO" id="GO:0008194">
    <property type="term" value="F:UDP-glycosyltransferase activity"/>
    <property type="evidence" value="ECO:0007669"/>
    <property type="project" value="InterPro"/>
</dbReference>
<gene>
    <name evidence="7" type="ORF">GCM10010389_19470</name>
</gene>
<evidence type="ECO:0000256" key="1">
    <source>
        <dbReference type="ARBA" id="ARBA00006962"/>
    </source>
</evidence>
<sequence>MRVLFTVSAWKGHWYPLVPLGWALQASGHEVRVACAPSQGEDLARAGLTPVPVLGELDMVFLARLQNVWNAQAGRWPYAGLPPHPVTGAPLRSLSEFSFADFARESGARLAGPTRVSHDAAVDLARRWRPDLVVHELLSMEGLLAARVLGVPAVLHLWGPAGTHEDEPGLRLRPEDPTGSFARYGVGELGPDLVEHVVDPCPRALRPRTSARRLPMRYVPYNGPAYGGPGHNGSGDGNLGHNGSSYGGLGHDGSGDGGPGHNGPDRGGPGAAAPGEPAGSARPRVCVVWGNSVARMVGPQAGVLPTVVEAAAGLDVEVVVTANAADAAALGPLPPNVRVLENRPLHQVLPGCAAVVHHGGAGVLMTALAAGVPQLALPCAMDQFLNGRRLAASGAGLTVPAHRADVPRTRQALTELLERPAHRTAAEELRREMLALPSPLRLVADLEELAAR</sequence>
<accession>A0A918R0P9</accession>
<dbReference type="PANTHER" id="PTHR48050">
    <property type="entry name" value="STEROL 3-BETA-GLUCOSYLTRANSFERASE"/>
    <property type="match status" value="1"/>
</dbReference>
<keyword evidence="3 7" id="KW-0808">Transferase</keyword>
<dbReference type="GO" id="GO:0016758">
    <property type="term" value="F:hexosyltransferase activity"/>
    <property type="evidence" value="ECO:0007669"/>
    <property type="project" value="UniProtKB-ARBA"/>
</dbReference>
<evidence type="ECO:0000313" key="7">
    <source>
        <dbReference type="EMBL" id="GGZ81761.1"/>
    </source>
</evidence>
<evidence type="ECO:0000259" key="6">
    <source>
        <dbReference type="Pfam" id="PF21036"/>
    </source>
</evidence>
<dbReference type="Proteomes" id="UP000623010">
    <property type="component" value="Unassembled WGS sequence"/>
</dbReference>
<evidence type="ECO:0000313" key="8">
    <source>
        <dbReference type="Proteomes" id="UP000623010"/>
    </source>
</evidence>
<dbReference type="Gene3D" id="3.40.50.2000">
    <property type="entry name" value="Glycogen Phosphorylase B"/>
    <property type="match status" value="2"/>
</dbReference>
<dbReference type="RefSeq" id="WP_190056950.1">
    <property type="nucleotide sequence ID" value="NZ_BMWH01000005.1"/>
</dbReference>
<feature type="domain" description="Erythromycin biosynthesis protein CIII-like N-terminal" evidence="6">
    <location>
        <begin position="119"/>
        <end position="225"/>
    </location>
</feature>
<dbReference type="Pfam" id="PF06722">
    <property type="entry name" value="EryCIII-like_C"/>
    <property type="match status" value="1"/>
</dbReference>
<feature type="region of interest" description="Disordered" evidence="4">
    <location>
        <begin position="227"/>
        <end position="280"/>
    </location>
</feature>
<organism evidence="7 8">
    <name type="scientific">Streptomyces echinoruber</name>
    <dbReference type="NCBI Taxonomy" id="68898"/>
    <lineage>
        <taxon>Bacteria</taxon>
        <taxon>Bacillati</taxon>
        <taxon>Actinomycetota</taxon>
        <taxon>Actinomycetes</taxon>
        <taxon>Kitasatosporales</taxon>
        <taxon>Streptomycetaceae</taxon>
        <taxon>Streptomyces</taxon>
    </lineage>
</organism>
<dbReference type="InterPro" id="IPR002213">
    <property type="entry name" value="UDP_glucos_trans"/>
</dbReference>
<dbReference type="CDD" id="cd03784">
    <property type="entry name" value="GT1_Gtf-like"/>
    <property type="match status" value="1"/>
</dbReference>
<name>A0A918R0P9_9ACTN</name>
<feature type="compositionally biased region" description="Low complexity" evidence="4">
    <location>
        <begin position="271"/>
        <end position="280"/>
    </location>
</feature>
<dbReference type="InterPro" id="IPR010610">
    <property type="entry name" value="EryCIII-like_C"/>
</dbReference>
<protein>
    <submittedName>
        <fullName evidence="7">Glycosyl transferase</fullName>
    </submittedName>
</protein>
<dbReference type="FunFam" id="3.40.50.2000:FF:000072">
    <property type="entry name" value="Glycosyl transferase"/>
    <property type="match status" value="1"/>
</dbReference>
<comment type="similarity">
    <text evidence="1">Belongs to the glycosyltransferase 28 family.</text>
</comment>
<dbReference type="AlphaFoldDB" id="A0A918R0P9"/>
<keyword evidence="2" id="KW-0328">Glycosyltransferase</keyword>
<dbReference type="PANTHER" id="PTHR48050:SF13">
    <property type="entry name" value="STEROL 3-BETA-GLUCOSYLTRANSFERASE UGT80A2"/>
    <property type="match status" value="1"/>
</dbReference>